<evidence type="ECO:0000313" key="2">
    <source>
        <dbReference type="Proteomes" id="UP000006729"/>
    </source>
</evidence>
<accession>U5GRX2</accession>
<dbReference type="EMBL" id="CM009290">
    <property type="protein sequence ID" value="PNT52217.1"/>
    <property type="molecule type" value="Genomic_DNA"/>
</dbReference>
<name>U5GRX2_POPTR</name>
<dbReference type="AlphaFoldDB" id="U5GRX2"/>
<proteinExistence type="predicted"/>
<sequence length="68" mass="7648">MCFSCLRFSFGGAGLNRRWGGYLDKYQEMAISHCTSLTLQIVSGYHSAIEETGTRTKKTCFLVLHVLI</sequence>
<organism evidence="1 2">
    <name type="scientific">Populus trichocarpa</name>
    <name type="common">Western balsam poplar</name>
    <name type="synonym">Populus balsamifera subsp. trichocarpa</name>
    <dbReference type="NCBI Taxonomy" id="3694"/>
    <lineage>
        <taxon>Eukaryota</taxon>
        <taxon>Viridiplantae</taxon>
        <taxon>Streptophyta</taxon>
        <taxon>Embryophyta</taxon>
        <taxon>Tracheophyta</taxon>
        <taxon>Spermatophyta</taxon>
        <taxon>Magnoliopsida</taxon>
        <taxon>eudicotyledons</taxon>
        <taxon>Gunneridae</taxon>
        <taxon>Pentapetalae</taxon>
        <taxon>rosids</taxon>
        <taxon>fabids</taxon>
        <taxon>Malpighiales</taxon>
        <taxon>Salicaceae</taxon>
        <taxon>Saliceae</taxon>
        <taxon>Populus</taxon>
    </lineage>
</organism>
<protein>
    <submittedName>
        <fullName evidence="1">Uncharacterized protein</fullName>
    </submittedName>
</protein>
<gene>
    <name evidence="1" type="ORF">POPTR_001G019300</name>
</gene>
<keyword evidence="2" id="KW-1185">Reference proteome</keyword>
<dbReference type="InParanoid" id="U5GRX2"/>
<evidence type="ECO:0000313" key="1">
    <source>
        <dbReference type="EMBL" id="PNT52217.1"/>
    </source>
</evidence>
<dbReference type="Proteomes" id="UP000006729">
    <property type="component" value="Chromosome 1"/>
</dbReference>
<dbReference type="HOGENOM" id="CLU_2798661_0_0_1"/>
<reference evidence="1 2" key="1">
    <citation type="journal article" date="2006" name="Science">
        <title>The genome of black cottonwood, Populus trichocarpa (Torr. &amp; Gray).</title>
        <authorList>
            <person name="Tuskan G.A."/>
            <person name="Difazio S."/>
            <person name="Jansson S."/>
            <person name="Bohlmann J."/>
            <person name="Grigoriev I."/>
            <person name="Hellsten U."/>
            <person name="Putnam N."/>
            <person name="Ralph S."/>
            <person name="Rombauts S."/>
            <person name="Salamov A."/>
            <person name="Schein J."/>
            <person name="Sterck L."/>
            <person name="Aerts A."/>
            <person name="Bhalerao R.R."/>
            <person name="Bhalerao R.P."/>
            <person name="Blaudez D."/>
            <person name="Boerjan W."/>
            <person name="Brun A."/>
            <person name="Brunner A."/>
            <person name="Busov V."/>
            <person name="Campbell M."/>
            <person name="Carlson J."/>
            <person name="Chalot M."/>
            <person name="Chapman J."/>
            <person name="Chen G.L."/>
            <person name="Cooper D."/>
            <person name="Coutinho P.M."/>
            <person name="Couturier J."/>
            <person name="Covert S."/>
            <person name="Cronk Q."/>
            <person name="Cunningham R."/>
            <person name="Davis J."/>
            <person name="Degroeve S."/>
            <person name="Dejardin A."/>
            <person name="Depamphilis C."/>
            <person name="Detter J."/>
            <person name="Dirks B."/>
            <person name="Dubchak I."/>
            <person name="Duplessis S."/>
            <person name="Ehlting J."/>
            <person name="Ellis B."/>
            <person name="Gendler K."/>
            <person name="Goodstein D."/>
            <person name="Gribskov M."/>
            <person name="Grimwood J."/>
            <person name="Groover A."/>
            <person name="Gunter L."/>
            <person name="Hamberger B."/>
            <person name="Heinze B."/>
            <person name="Helariutta Y."/>
            <person name="Henrissat B."/>
            <person name="Holligan D."/>
            <person name="Holt R."/>
            <person name="Huang W."/>
            <person name="Islam-Faridi N."/>
            <person name="Jones S."/>
            <person name="Jones-Rhoades M."/>
            <person name="Jorgensen R."/>
            <person name="Joshi C."/>
            <person name="Kangasjarvi J."/>
            <person name="Karlsson J."/>
            <person name="Kelleher C."/>
            <person name="Kirkpatrick R."/>
            <person name="Kirst M."/>
            <person name="Kohler A."/>
            <person name="Kalluri U."/>
            <person name="Larimer F."/>
            <person name="Leebens-Mack J."/>
            <person name="Leple J.C."/>
            <person name="Locascio P."/>
            <person name="Lou Y."/>
            <person name="Lucas S."/>
            <person name="Martin F."/>
            <person name="Montanini B."/>
            <person name="Napoli C."/>
            <person name="Nelson D.R."/>
            <person name="Nelson C."/>
            <person name="Nieminen K."/>
            <person name="Nilsson O."/>
            <person name="Pereda V."/>
            <person name="Peter G."/>
            <person name="Philippe R."/>
            <person name="Pilate G."/>
            <person name="Poliakov A."/>
            <person name="Razumovskaya J."/>
            <person name="Richardson P."/>
            <person name="Rinaldi C."/>
            <person name="Ritland K."/>
            <person name="Rouze P."/>
            <person name="Ryaboy D."/>
            <person name="Schmutz J."/>
            <person name="Schrader J."/>
            <person name="Segerman B."/>
            <person name="Shin H."/>
            <person name="Siddiqui A."/>
            <person name="Sterky F."/>
            <person name="Terry A."/>
            <person name="Tsai C.J."/>
            <person name="Uberbacher E."/>
            <person name="Unneberg P."/>
            <person name="Vahala J."/>
            <person name="Wall K."/>
            <person name="Wessler S."/>
            <person name="Yang G."/>
            <person name="Yin T."/>
            <person name="Douglas C."/>
            <person name="Marra M."/>
            <person name="Sandberg G."/>
            <person name="Van de Peer Y."/>
            <person name="Rokhsar D."/>
        </authorList>
    </citation>
    <scope>NUCLEOTIDE SEQUENCE [LARGE SCALE GENOMIC DNA]</scope>
    <source>
        <strain evidence="2">cv. Nisqually</strain>
    </source>
</reference>